<organism evidence="14 15">
    <name type="scientific">Triticum turgidum subsp. durum</name>
    <name type="common">Durum wheat</name>
    <name type="synonym">Triticum durum</name>
    <dbReference type="NCBI Taxonomy" id="4567"/>
    <lineage>
        <taxon>Eukaryota</taxon>
        <taxon>Viridiplantae</taxon>
        <taxon>Streptophyta</taxon>
        <taxon>Embryophyta</taxon>
        <taxon>Tracheophyta</taxon>
        <taxon>Spermatophyta</taxon>
        <taxon>Magnoliopsida</taxon>
        <taxon>Liliopsida</taxon>
        <taxon>Poales</taxon>
        <taxon>Poaceae</taxon>
        <taxon>BOP clade</taxon>
        <taxon>Pooideae</taxon>
        <taxon>Triticodae</taxon>
        <taxon>Triticeae</taxon>
        <taxon>Triticinae</taxon>
        <taxon>Triticum</taxon>
    </lineage>
</organism>
<keyword evidence="7" id="KW-0547">Nucleotide-binding</keyword>
<dbReference type="SUPFAM" id="SSF56112">
    <property type="entry name" value="Protein kinase-like (PK-like)"/>
    <property type="match status" value="1"/>
</dbReference>
<dbReference type="GO" id="GO:0005886">
    <property type="term" value="C:plasma membrane"/>
    <property type="evidence" value="ECO:0007669"/>
    <property type="project" value="UniProtKB-SubCell"/>
</dbReference>
<dbReference type="GO" id="GO:0005524">
    <property type="term" value="F:ATP binding"/>
    <property type="evidence" value="ECO:0007669"/>
    <property type="project" value="UniProtKB-KW"/>
</dbReference>
<dbReference type="GO" id="GO:0004672">
    <property type="term" value="F:protein kinase activity"/>
    <property type="evidence" value="ECO:0007669"/>
    <property type="project" value="InterPro"/>
</dbReference>
<evidence type="ECO:0000256" key="12">
    <source>
        <dbReference type="ARBA" id="ARBA00023180"/>
    </source>
</evidence>
<feature type="domain" description="Protein kinase" evidence="13">
    <location>
        <begin position="1"/>
        <end position="151"/>
    </location>
</feature>
<dbReference type="PROSITE" id="PS50011">
    <property type="entry name" value="PROTEIN_KINASE_DOM"/>
    <property type="match status" value="1"/>
</dbReference>
<evidence type="ECO:0000256" key="7">
    <source>
        <dbReference type="ARBA" id="ARBA00022741"/>
    </source>
</evidence>
<evidence type="ECO:0000313" key="14">
    <source>
        <dbReference type="EMBL" id="VAI76080.1"/>
    </source>
</evidence>
<evidence type="ECO:0000256" key="5">
    <source>
        <dbReference type="ARBA" id="ARBA00022692"/>
    </source>
</evidence>
<keyword evidence="15" id="KW-1185">Reference proteome</keyword>
<evidence type="ECO:0000256" key="3">
    <source>
        <dbReference type="ARBA" id="ARBA00010217"/>
    </source>
</evidence>
<evidence type="ECO:0000256" key="8">
    <source>
        <dbReference type="ARBA" id="ARBA00022840"/>
    </source>
</evidence>
<evidence type="ECO:0000256" key="2">
    <source>
        <dbReference type="ARBA" id="ARBA00008536"/>
    </source>
</evidence>
<proteinExistence type="inferred from homology"/>
<evidence type="ECO:0000256" key="10">
    <source>
        <dbReference type="ARBA" id="ARBA00023136"/>
    </source>
</evidence>
<dbReference type="InterPro" id="IPR000719">
    <property type="entry name" value="Prot_kinase_dom"/>
</dbReference>
<dbReference type="Gene3D" id="1.10.510.10">
    <property type="entry name" value="Transferase(Phosphotransferase) domain 1"/>
    <property type="match status" value="1"/>
</dbReference>
<evidence type="ECO:0000256" key="1">
    <source>
        <dbReference type="ARBA" id="ARBA00004251"/>
    </source>
</evidence>
<keyword evidence="8" id="KW-0067">ATP-binding</keyword>
<dbReference type="Proteomes" id="UP000324705">
    <property type="component" value="Chromosome 7A"/>
</dbReference>
<evidence type="ECO:0000256" key="4">
    <source>
        <dbReference type="ARBA" id="ARBA00022475"/>
    </source>
</evidence>
<evidence type="ECO:0000313" key="15">
    <source>
        <dbReference type="Proteomes" id="UP000324705"/>
    </source>
</evidence>
<name>A0A9R0ZFV4_TRITD</name>
<evidence type="ECO:0000256" key="11">
    <source>
        <dbReference type="ARBA" id="ARBA00023170"/>
    </source>
</evidence>
<dbReference type="PANTHER" id="PTHR27007">
    <property type="match status" value="1"/>
</dbReference>
<protein>
    <recommendedName>
        <fullName evidence="13">Protein kinase domain-containing protein</fullName>
    </recommendedName>
</protein>
<keyword evidence="4" id="KW-1003">Cell membrane</keyword>
<dbReference type="InterPro" id="IPR011009">
    <property type="entry name" value="Kinase-like_dom_sf"/>
</dbReference>
<dbReference type="GO" id="GO:0002229">
    <property type="term" value="P:defense response to oomycetes"/>
    <property type="evidence" value="ECO:0007669"/>
    <property type="project" value="UniProtKB-ARBA"/>
</dbReference>
<comment type="similarity">
    <text evidence="3">In the C-terminal section; belongs to the protein kinase superfamily. Ser/Thr protein kinase family.</text>
</comment>
<keyword evidence="10" id="KW-0472">Membrane</keyword>
<sequence>MMLDASRNVKLGDFGLARLVDHGAEPQTTQVVAGTVGYIDPEFVNDRRPSAESDVYSFGVVLLEIACGRRPASRGPGHASAALLASVREMYCRNQILDAADRRLDGDFDGLQMERLLVTGLWCMHHDPVRRPSVTQAVDVLRSEDARLPVLEAVRGSGEIHFLEGQAYGDLPAEDSAYLHESTETAYLSATED</sequence>
<keyword evidence="5" id="KW-0812">Transmembrane</keyword>
<gene>
    <name evidence="14" type="ORF">TRITD_7Av1G160030</name>
</gene>
<dbReference type="InterPro" id="IPR050528">
    <property type="entry name" value="L-type_Lectin-RKs"/>
</dbReference>
<dbReference type="EMBL" id="LT934123">
    <property type="protein sequence ID" value="VAI76080.1"/>
    <property type="molecule type" value="Genomic_DNA"/>
</dbReference>
<dbReference type="OMA" id="KARDCID"/>
<keyword evidence="9" id="KW-1133">Transmembrane helix</keyword>
<keyword evidence="11" id="KW-0675">Receptor</keyword>
<evidence type="ECO:0000259" key="13">
    <source>
        <dbReference type="PROSITE" id="PS50011"/>
    </source>
</evidence>
<dbReference type="FunFam" id="1.10.510.10:FF:000240">
    <property type="entry name" value="Lectin-domain containing receptor kinase A4.3"/>
    <property type="match status" value="1"/>
</dbReference>
<dbReference type="Pfam" id="PF00069">
    <property type="entry name" value="Pkinase"/>
    <property type="match status" value="1"/>
</dbReference>
<keyword evidence="12" id="KW-0325">Glycoprotein</keyword>
<evidence type="ECO:0000256" key="9">
    <source>
        <dbReference type="ARBA" id="ARBA00022989"/>
    </source>
</evidence>
<comment type="subcellular location">
    <subcellularLocation>
        <location evidence="1">Cell membrane</location>
        <topology evidence="1">Single-pass type I membrane protein</topology>
    </subcellularLocation>
</comment>
<dbReference type="Gramene" id="TRITD7Av1G160030.1">
    <property type="protein sequence ID" value="TRITD7Av1G160030.1"/>
    <property type="gene ID" value="TRITD7Av1G160030"/>
</dbReference>
<dbReference type="AlphaFoldDB" id="A0A9R0ZFV4"/>
<evidence type="ECO:0000256" key="6">
    <source>
        <dbReference type="ARBA" id="ARBA00022729"/>
    </source>
</evidence>
<comment type="similarity">
    <text evidence="2">In the N-terminal section; belongs to the leguminous lectin family.</text>
</comment>
<reference evidence="14 15" key="1">
    <citation type="submission" date="2017-09" db="EMBL/GenBank/DDBJ databases">
        <authorList>
            <consortium name="International Durum Wheat Genome Sequencing Consortium (IDWGSC)"/>
            <person name="Milanesi L."/>
        </authorList>
    </citation>
    <scope>NUCLEOTIDE SEQUENCE [LARGE SCALE GENOMIC DNA]</scope>
    <source>
        <strain evidence="15">cv. Svevo</strain>
    </source>
</reference>
<keyword evidence="6" id="KW-0732">Signal</keyword>
<accession>A0A9R0ZFV4</accession>